<dbReference type="PANTHER" id="PTHR31065">
    <property type="entry name" value="PLATZ TRANSCRIPTION FACTOR FAMILY PROTEIN"/>
    <property type="match status" value="1"/>
</dbReference>
<feature type="region of interest" description="Disordered" evidence="1">
    <location>
        <begin position="57"/>
        <end position="81"/>
    </location>
</feature>
<organism evidence="2 3">
    <name type="scientific">Oryza sativa subsp. japonica</name>
    <name type="common">Rice</name>
    <dbReference type="NCBI Taxonomy" id="39947"/>
    <lineage>
        <taxon>Eukaryota</taxon>
        <taxon>Viridiplantae</taxon>
        <taxon>Streptophyta</taxon>
        <taxon>Embryophyta</taxon>
        <taxon>Tracheophyta</taxon>
        <taxon>Spermatophyta</taxon>
        <taxon>Magnoliopsida</taxon>
        <taxon>Liliopsida</taxon>
        <taxon>Poales</taxon>
        <taxon>Poaceae</taxon>
        <taxon>BOP clade</taxon>
        <taxon>Oryzoideae</taxon>
        <taxon>Oryzeae</taxon>
        <taxon>Oryzinae</taxon>
        <taxon>Oryza</taxon>
        <taxon>Oryza sativa</taxon>
    </lineage>
</organism>
<protein>
    <recommendedName>
        <fullName evidence="4">B box-type domain-containing protein</fullName>
    </recommendedName>
</protein>
<accession>Q10PQ7</accession>
<gene>
    <name evidence="2" type="primary">OSJNBa0081P02.12</name>
</gene>
<evidence type="ECO:0000313" key="3">
    <source>
        <dbReference type="Proteomes" id="UP000000763"/>
    </source>
</evidence>
<feature type="compositionally biased region" description="Low complexity" evidence="1">
    <location>
        <begin position="59"/>
        <end position="70"/>
    </location>
</feature>
<dbReference type="AlphaFoldDB" id="Q10PQ7"/>
<sequence>MLSKMHMKWFSFLEWPSATFASSFIKTQSSLAQYYLLMFVKIIELCKLKGKETRAEPEVSSVSKASGGSSEHINKLPPPVPVQEEEEAPEWLDVLLRTKFWGQCKQHWDASRAEVCIFCLRCRQVLCPRCSHDEPGHRLLKVRRYMYRSVVLARDLQGLNVDVSRVQTYIVNGQKGVHLRPMRRSPQFKPHVGVDISQDDFSGPEAERRHKQTLGIVVESSPQQSIPQPFDASPVRNEDATMVEAECGQVQTNATESESSAVGDADEVIPKVTKFNVDIHSLRRRVRKQAAPQRAPFF</sequence>
<evidence type="ECO:0000256" key="1">
    <source>
        <dbReference type="SAM" id="MobiDB-lite"/>
    </source>
</evidence>
<evidence type="ECO:0008006" key="4">
    <source>
        <dbReference type="Google" id="ProtNLM"/>
    </source>
</evidence>
<name>Q10PQ7_ORYSJ</name>
<dbReference type="Proteomes" id="UP000000763">
    <property type="component" value="Chromosome 3"/>
</dbReference>
<reference evidence="3" key="1">
    <citation type="journal article" date="2005" name="Nature">
        <title>The map-based sequence of the rice genome.</title>
        <authorList>
            <consortium name="International rice genome sequencing project (IRGSP)"/>
            <person name="Matsumoto T."/>
            <person name="Wu J."/>
            <person name="Kanamori H."/>
            <person name="Katayose Y."/>
            <person name="Fujisawa M."/>
            <person name="Namiki N."/>
            <person name="Mizuno H."/>
            <person name="Yamamoto K."/>
            <person name="Antonio B.A."/>
            <person name="Baba T."/>
            <person name="Sakata K."/>
            <person name="Nagamura Y."/>
            <person name="Aoki H."/>
            <person name="Arikawa K."/>
            <person name="Arita K."/>
            <person name="Bito T."/>
            <person name="Chiden Y."/>
            <person name="Fujitsuka N."/>
            <person name="Fukunaka R."/>
            <person name="Hamada M."/>
            <person name="Harada C."/>
            <person name="Hayashi A."/>
            <person name="Hijishita S."/>
            <person name="Honda M."/>
            <person name="Hosokawa S."/>
            <person name="Ichikawa Y."/>
            <person name="Idonuma A."/>
            <person name="Iijima M."/>
            <person name="Ikeda M."/>
            <person name="Ikeno M."/>
            <person name="Ito K."/>
            <person name="Ito S."/>
            <person name="Ito T."/>
            <person name="Ito Y."/>
            <person name="Ito Y."/>
            <person name="Iwabuchi A."/>
            <person name="Kamiya K."/>
            <person name="Karasawa W."/>
            <person name="Kurita K."/>
            <person name="Katagiri S."/>
            <person name="Kikuta A."/>
            <person name="Kobayashi H."/>
            <person name="Kobayashi N."/>
            <person name="Machita K."/>
            <person name="Maehara T."/>
            <person name="Masukawa M."/>
            <person name="Mizubayashi T."/>
            <person name="Mukai Y."/>
            <person name="Nagasaki H."/>
            <person name="Nagata Y."/>
            <person name="Naito S."/>
            <person name="Nakashima M."/>
            <person name="Nakama Y."/>
            <person name="Nakamichi Y."/>
            <person name="Nakamura M."/>
            <person name="Meguro A."/>
            <person name="Negishi M."/>
            <person name="Ohta I."/>
            <person name="Ohta T."/>
            <person name="Okamoto M."/>
            <person name="Ono N."/>
            <person name="Saji S."/>
            <person name="Sakaguchi M."/>
            <person name="Sakai K."/>
            <person name="Shibata M."/>
            <person name="Shimokawa T."/>
            <person name="Song J."/>
            <person name="Takazaki Y."/>
            <person name="Terasawa K."/>
            <person name="Tsugane M."/>
            <person name="Tsuji K."/>
            <person name="Ueda S."/>
            <person name="Waki K."/>
            <person name="Yamagata H."/>
            <person name="Yamamoto M."/>
            <person name="Yamamoto S."/>
            <person name="Yamane H."/>
            <person name="Yoshiki S."/>
            <person name="Yoshihara R."/>
            <person name="Yukawa K."/>
            <person name="Zhong H."/>
            <person name="Yano M."/>
            <person name="Yuan Q."/>
            <person name="Ouyang S."/>
            <person name="Liu J."/>
            <person name="Jones K.M."/>
            <person name="Gansberger K."/>
            <person name="Moffat K."/>
            <person name="Hill J."/>
            <person name="Bera J."/>
            <person name="Fadrosh D."/>
            <person name="Jin S."/>
            <person name="Johri S."/>
            <person name="Kim M."/>
            <person name="Overton L."/>
            <person name="Reardon M."/>
            <person name="Tsitrin T."/>
            <person name="Vuong H."/>
            <person name="Weaver B."/>
            <person name="Ciecko A."/>
            <person name="Tallon L."/>
            <person name="Jackson J."/>
            <person name="Pai G."/>
            <person name="Aken S.V."/>
            <person name="Utterback T."/>
            <person name="Reidmuller S."/>
            <person name="Feldblyum T."/>
            <person name="Hsiao J."/>
            <person name="Zismann V."/>
            <person name="Iobst S."/>
            <person name="de Vazeille A.R."/>
            <person name="Buell C.R."/>
            <person name="Ying K."/>
            <person name="Li Y."/>
            <person name="Lu T."/>
            <person name="Huang Y."/>
            <person name="Zhao Q."/>
            <person name="Feng Q."/>
            <person name="Zhang L."/>
            <person name="Zhu J."/>
            <person name="Weng Q."/>
            <person name="Mu J."/>
            <person name="Lu Y."/>
            <person name="Fan D."/>
            <person name="Liu Y."/>
            <person name="Guan J."/>
            <person name="Zhang Y."/>
            <person name="Yu S."/>
            <person name="Liu X."/>
            <person name="Zhang Y."/>
            <person name="Hong G."/>
            <person name="Han B."/>
            <person name="Choisne N."/>
            <person name="Demange N."/>
            <person name="Orjeda G."/>
            <person name="Samain S."/>
            <person name="Cattolico L."/>
            <person name="Pelletier E."/>
            <person name="Couloux A."/>
            <person name="Segurens B."/>
            <person name="Wincker P."/>
            <person name="D'Hont A."/>
            <person name="Scarpelli C."/>
            <person name="Weissenbach J."/>
            <person name="Salanoubat M."/>
            <person name="Quetier F."/>
            <person name="Yu Y."/>
            <person name="Kim H.R."/>
            <person name="Rambo T."/>
            <person name="Currie J."/>
            <person name="Collura K."/>
            <person name="Luo M."/>
            <person name="Yang T."/>
            <person name="Ammiraju J.S.S."/>
            <person name="Engler F."/>
            <person name="Soderlund C."/>
            <person name="Wing R.A."/>
            <person name="Palmer L.E."/>
            <person name="de la Bastide M."/>
            <person name="Spiegel L."/>
            <person name="Nascimento L."/>
            <person name="Zutavern T."/>
            <person name="O'Shaughnessy A."/>
            <person name="Dike S."/>
            <person name="Dedhia N."/>
            <person name="Preston R."/>
            <person name="Balija V."/>
            <person name="McCombie W.R."/>
            <person name="Chow T."/>
            <person name="Chen H."/>
            <person name="Chung M."/>
            <person name="Chen C."/>
            <person name="Shaw J."/>
            <person name="Wu H."/>
            <person name="Hsiao K."/>
            <person name="Chao Y."/>
            <person name="Chu M."/>
            <person name="Cheng C."/>
            <person name="Hour A."/>
            <person name="Lee P."/>
            <person name="Lin S."/>
            <person name="Lin Y."/>
            <person name="Liou J."/>
            <person name="Liu S."/>
            <person name="Hsing Y."/>
            <person name="Raghuvanshi S."/>
            <person name="Mohanty A."/>
            <person name="Bharti A.K."/>
            <person name="Gaur A."/>
            <person name="Gupta V."/>
            <person name="Kumar D."/>
            <person name="Ravi V."/>
            <person name="Vij S."/>
            <person name="Kapur A."/>
            <person name="Khurana P."/>
            <person name="Khurana P."/>
            <person name="Khurana J.P."/>
            <person name="Tyagi A.K."/>
            <person name="Gaikwad K."/>
            <person name="Singh A."/>
            <person name="Dalal V."/>
            <person name="Srivastava S."/>
            <person name="Dixit A."/>
            <person name="Pal A.K."/>
            <person name="Ghazi I.A."/>
            <person name="Yadav M."/>
            <person name="Pandit A."/>
            <person name="Bhargava A."/>
            <person name="Sureshbabu K."/>
            <person name="Batra K."/>
            <person name="Sharma T.R."/>
            <person name="Mohapatra T."/>
            <person name="Singh N.K."/>
            <person name="Messing J."/>
            <person name="Nelson A.B."/>
            <person name="Fuks G."/>
            <person name="Kavchok S."/>
            <person name="Keizer G."/>
            <person name="Linton E."/>
            <person name="Llaca V."/>
            <person name="Song R."/>
            <person name="Tanyolac B."/>
            <person name="Young S."/>
            <person name="Ho-Il K."/>
            <person name="Hahn J.H."/>
            <person name="Sangsakoo G."/>
            <person name="Vanavichit A."/>
            <person name="de Mattos Luiz.A.T."/>
            <person name="Zimmer P.D."/>
            <person name="Malone G."/>
            <person name="Dellagostin O."/>
            <person name="de Oliveira A.C."/>
            <person name="Bevan M."/>
            <person name="Bancroft I."/>
            <person name="Minx P."/>
            <person name="Cordum H."/>
            <person name="Wilson R."/>
            <person name="Cheng Z."/>
            <person name="Jin W."/>
            <person name="Jiang J."/>
            <person name="Leong S.A."/>
            <person name="Iwama H."/>
            <person name="Gojobori T."/>
            <person name="Itoh T."/>
            <person name="Niimura Y."/>
            <person name="Fujii Y."/>
            <person name="Habara T."/>
            <person name="Sakai H."/>
            <person name="Sato Y."/>
            <person name="Wilson G."/>
            <person name="Kumar K."/>
            <person name="McCouch S."/>
            <person name="Juretic N."/>
            <person name="Hoen D."/>
            <person name="Wright S."/>
            <person name="Bruskiewich R."/>
            <person name="Bureau T."/>
            <person name="Miyao A."/>
            <person name="Hirochika H."/>
            <person name="Nishikawa T."/>
            <person name="Kadowaki K."/>
            <person name="Sugiura M."/>
            <person name="Burr B."/>
            <person name="Sasaki T."/>
        </authorList>
    </citation>
    <scope>NUCLEOTIDE SEQUENCE [LARGE SCALE GENOMIC DNA]</scope>
    <source>
        <strain evidence="3">cv. Nipponbare</strain>
    </source>
</reference>
<dbReference type="EMBL" id="AC107226">
    <property type="protein sequence ID" value="AAN52747.1"/>
    <property type="molecule type" value="Genomic_DNA"/>
</dbReference>
<dbReference type="Pfam" id="PF04640">
    <property type="entry name" value="PLATZ"/>
    <property type="match status" value="1"/>
</dbReference>
<reference evidence="3" key="2">
    <citation type="journal article" date="2008" name="Nucleic Acids Res.">
        <title>The rice annotation project database (RAP-DB): 2008 update.</title>
        <authorList>
            <consortium name="The rice annotation project (RAP)"/>
        </authorList>
    </citation>
    <scope>GENOME REANNOTATION</scope>
    <source>
        <strain evidence="3">cv. Nipponbare</strain>
    </source>
</reference>
<proteinExistence type="predicted"/>
<evidence type="ECO:0000313" key="2">
    <source>
        <dbReference type="EMBL" id="AAN52747.1"/>
    </source>
</evidence>
<dbReference type="PANTHER" id="PTHR31065:SF1">
    <property type="entry name" value="OS09G0116050 PROTEIN"/>
    <property type="match status" value="1"/>
</dbReference>
<dbReference type="InterPro" id="IPR006734">
    <property type="entry name" value="PLATZ"/>
</dbReference>